<dbReference type="Pfam" id="PF01427">
    <property type="entry name" value="Peptidase_M15"/>
    <property type="match status" value="1"/>
</dbReference>
<evidence type="ECO:0000256" key="8">
    <source>
        <dbReference type="ARBA" id="ARBA00023316"/>
    </source>
</evidence>
<dbReference type="HAMAP" id="MF_01924">
    <property type="entry name" value="A_A_dipeptidase"/>
    <property type="match status" value="1"/>
</dbReference>
<evidence type="ECO:0000256" key="9">
    <source>
        <dbReference type="HAMAP-Rule" id="MF_01924"/>
    </source>
</evidence>
<proteinExistence type="inferred from homology"/>
<feature type="active site" description="Proton donor/acceptor" evidence="9">
    <location>
        <position position="233"/>
    </location>
</feature>
<protein>
    <recommendedName>
        <fullName evidence="9 10">D-alanyl-D-alanine dipeptidase</fullName>
        <shortName evidence="9 10">D-Ala-D-Ala dipeptidase</shortName>
        <ecNumber evidence="9 10">3.4.13.22</ecNumber>
    </recommendedName>
</protein>
<feature type="binding site" evidence="9">
    <location>
        <position position="169"/>
    </location>
    <ligand>
        <name>Zn(2+)</name>
        <dbReference type="ChEBI" id="CHEBI:29105"/>
        <note>catalytic</note>
    </ligand>
</feature>
<evidence type="ECO:0000313" key="12">
    <source>
        <dbReference type="EMBL" id="SKB95473.1"/>
    </source>
</evidence>
<keyword evidence="11" id="KW-0732">Signal</keyword>
<evidence type="ECO:0000256" key="5">
    <source>
        <dbReference type="ARBA" id="ARBA00022833"/>
    </source>
</evidence>
<dbReference type="Proteomes" id="UP000190897">
    <property type="component" value="Unassembled WGS sequence"/>
</dbReference>
<keyword evidence="7 9" id="KW-0482">Metalloprotease</keyword>
<sequence length="253" mass="28817">MNIFAAYRNDIHFFMLQKASCLSFFLLFFSITNFAQKAQKESVKKTTIPAIEQTMIEQGLVDIQKLDPNIQVELKYSTTDNFVGKDVYGDLNRAYLQPEMAKGLVKANALLRKNHPGYTLLVYDAARPNSVQYALWDALDNLKIPAKNKRMYVADPKIGSNHNFGCAVDLTVVDNNGKPLDMGTKYDFFGPLAYPRSEQEMLKKGKLTIQQINNRQILRKVMNQAGFATNTTEWWHFDGMSKAHARAKYGMIK</sequence>
<keyword evidence="5 9" id="KW-0862">Zinc</keyword>
<comment type="similarity">
    <text evidence="9 10">Belongs to the peptidase M15D family.</text>
</comment>
<organism evidence="12 13">
    <name type="scientific">Dyadobacter psychrophilus</name>
    <dbReference type="NCBI Taxonomy" id="651661"/>
    <lineage>
        <taxon>Bacteria</taxon>
        <taxon>Pseudomonadati</taxon>
        <taxon>Bacteroidota</taxon>
        <taxon>Cytophagia</taxon>
        <taxon>Cytophagales</taxon>
        <taxon>Spirosomataceae</taxon>
        <taxon>Dyadobacter</taxon>
    </lineage>
</organism>
<dbReference type="STRING" id="651661.SAMN05660293_03212"/>
<feature type="site" description="Transition state stabilizer" evidence="9">
    <location>
        <position position="127"/>
    </location>
</feature>
<keyword evidence="6 9" id="KW-0224">Dipeptidase</keyword>
<dbReference type="InterPro" id="IPR000755">
    <property type="entry name" value="A_A_dipeptidase"/>
</dbReference>
<dbReference type="CDD" id="cd14840">
    <property type="entry name" value="D-Ala-D-Ala_dipeptidase_Aad"/>
    <property type="match status" value="1"/>
</dbReference>
<dbReference type="InterPro" id="IPR009045">
    <property type="entry name" value="Zn_M74/Hedgehog-like"/>
</dbReference>
<dbReference type="GO" id="GO:0160237">
    <property type="term" value="F:D-Ala-D-Ala dipeptidase activity"/>
    <property type="evidence" value="ECO:0007669"/>
    <property type="project" value="UniProtKB-EC"/>
</dbReference>
<name>A0A1T5FH33_9BACT</name>
<evidence type="ECO:0000256" key="4">
    <source>
        <dbReference type="ARBA" id="ARBA00022801"/>
    </source>
</evidence>
<comment type="catalytic activity">
    <reaction evidence="1 9 10">
        <text>D-alanyl-D-alanine + H2O = 2 D-alanine</text>
        <dbReference type="Rhea" id="RHEA:20661"/>
        <dbReference type="ChEBI" id="CHEBI:15377"/>
        <dbReference type="ChEBI" id="CHEBI:57416"/>
        <dbReference type="ChEBI" id="CHEBI:57822"/>
        <dbReference type="EC" id="3.4.13.22"/>
    </reaction>
</comment>
<dbReference type="GO" id="GO:0008270">
    <property type="term" value="F:zinc ion binding"/>
    <property type="evidence" value="ECO:0007669"/>
    <property type="project" value="UniProtKB-UniRule"/>
</dbReference>
<comment type="cofactor">
    <cofactor evidence="9">
        <name>Zn(2+)</name>
        <dbReference type="ChEBI" id="CHEBI:29105"/>
    </cofactor>
    <text evidence="9">Binds 1 zinc ion per subunit.</text>
</comment>
<keyword evidence="13" id="KW-1185">Reference proteome</keyword>
<keyword evidence="4 9" id="KW-0378">Hydrolase</keyword>
<dbReference type="EC" id="3.4.13.22" evidence="9 10"/>
<dbReference type="PANTHER" id="PTHR43126">
    <property type="entry name" value="D-ALANYL-D-ALANINE DIPEPTIDASE"/>
    <property type="match status" value="1"/>
</dbReference>
<dbReference type="Gene3D" id="3.30.1380.10">
    <property type="match status" value="1"/>
</dbReference>
<dbReference type="SUPFAM" id="SSF55166">
    <property type="entry name" value="Hedgehog/DD-peptidase"/>
    <property type="match status" value="1"/>
</dbReference>
<evidence type="ECO:0000313" key="13">
    <source>
        <dbReference type="Proteomes" id="UP000190897"/>
    </source>
</evidence>
<evidence type="ECO:0000256" key="10">
    <source>
        <dbReference type="PIRNR" id="PIRNR026671"/>
    </source>
</evidence>
<dbReference type="GO" id="GO:0006508">
    <property type="term" value="P:proteolysis"/>
    <property type="evidence" value="ECO:0007669"/>
    <property type="project" value="UniProtKB-KW"/>
</dbReference>
<evidence type="ECO:0000256" key="7">
    <source>
        <dbReference type="ARBA" id="ARBA00023049"/>
    </source>
</evidence>
<evidence type="ECO:0000256" key="11">
    <source>
        <dbReference type="SAM" id="SignalP"/>
    </source>
</evidence>
<gene>
    <name evidence="12" type="ORF">SAMN05660293_03212</name>
</gene>
<dbReference type="GO" id="GO:0008237">
    <property type="term" value="F:metallopeptidase activity"/>
    <property type="evidence" value="ECO:0007669"/>
    <property type="project" value="UniProtKB-KW"/>
</dbReference>
<evidence type="ECO:0000256" key="2">
    <source>
        <dbReference type="ARBA" id="ARBA00022670"/>
    </source>
</evidence>
<evidence type="ECO:0000256" key="3">
    <source>
        <dbReference type="ARBA" id="ARBA00022723"/>
    </source>
</evidence>
<keyword evidence="8 10" id="KW-0961">Cell wall biogenesis/degradation</keyword>
<dbReference type="GO" id="GO:0071555">
    <property type="term" value="P:cell wall organization"/>
    <property type="evidence" value="ECO:0007669"/>
    <property type="project" value="UniProtKB-KW"/>
</dbReference>
<keyword evidence="3 9" id="KW-0479">Metal-binding</keyword>
<reference evidence="13" key="1">
    <citation type="submission" date="2017-02" db="EMBL/GenBank/DDBJ databases">
        <authorList>
            <person name="Varghese N."/>
            <person name="Submissions S."/>
        </authorList>
    </citation>
    <scope>NUCLEOTIDE SEQUENCE [LARGE SCALE GENOMIC DNA]</scope>
    <source>
        <strain evidence="13">DSM 22270</strain>
    </source>
</reference>
<feature type="signal peptide" evidence="11">
    <location>
        <begin position="1"/>
        <end position="35"/>
    </location>
</feature>
<dbReference type="PIRSF" id="PIRSF026671">
    <property type="entry name" value="AA_dipeptidase"/>
    <property type="match status" value="1"/>
</dbReference>
<dbReference type="AlphaFoldDB" id="A0A1T5FH33"/>
<evidence type="ECO:0000256" key="6">
    <source>
        <dbReference type="ARBA" id="ARBA00022997"/>
    </source>
</evidence>
<dbReference type="PANTHER" id="PTHR43126:SF2">
    <property type="entry name" value="D-ALANYL-D-ALANINE DIPEPTIDASE"/>
    <property type="match status" value="1"/>
</dbReference>
<accession>A0A1T5FH33</accession>
<evidence type="ECO:0000256" key="1">
    <source>
        <dbReference type="ARBA" id="ARBA00001362"/>
    </source>
</evidence>
<keyword evidence="2 9" id="KW-0645">Protease</keyword>
<comment type="function">
    <text evidence="9 10">Catalyzes hydrolysis of the D-alanyl-D-alanine dipeptide.</text>
</comment>
<dbReference type="EMBL" id="FUZA01000003">
    <property type="protein sequence ID" value="SKB95473.1"/>
    <property type="molecule type" value="Genomic_DNA"/>
</dbReference>
<feature type="binding site" evidence="9">
    <location>
        <position position="236"/>
    </location>
    <ligand>
        <name>Zn(2+)</name>
        <dbReference type="ChEBI" id="CHEBI:29105"/>
        <note>catalytic</note>
    </ligand>
</feature>
<feature type="chain" id="PRO_5012798183" description="D-alanyl-D-alanine dipeptidase" evidence="11">
    <location>
        <begin position="36"/>
        <end position="253"/>
    </location>
</feature>
<feature type="binding site" evidence="9">
    <location>
        <position position="162"/>
    </location>
    <ligand>
        <name>Zn(2+)</name>
        <dbReference type="ChEBI" id="CHEBI:29105"/>
        <note>catalytic</note>
    </ligand>
</feature>